<gene>
    <name evidence="12" type="ORF">HQ47_06910</name>
</gene>
<protein>
    <submittedName>
        <fullName evidence="12">Membrane protein</fullName>
    </submittedName>
</protein>
<evidence type="ECO:0000313" key="13">
    <source>
        <dbReference type="Proteomes" id="UP000030103"/>
    </source>
</evidence>
<keyword evidence="4" id="KW-0812">Transmembrane</keyword>
<evidence type="ECO:0000256" key="4">
    <source>
        <dbReference type="ARBA" id="ARBA00022692"/>
    </source>
</evidence>
<evidence type="ECO:0000256" key="7">
    <source>
        <dbReference type="ARBA" id="ARBA00023237"/>
    </source>
</evidence>
<dbReference type="InterPro" id="IPR037066">
    <property type="entry name" value="Plug_dom_sf"/>
</dbReference>
<comment type="subcellular location">
    <subcellularLocation>
        <location evidence="1">Cell outer membrane</location>
        <topology evidence="1">Multi-pass membrane protein</topology>
    </subcellularLocation>
</comment>
<dbReference type="RefSeq" id="WP_036874260.1">
    <property type="nucleotide sequence ID" value="NZ_JRFA01000019.1"/>
</dbReference>
<dbReference type="InterPro" id="IPR012910">
    <property type="entry name" value="Plug_dom"/>
</dbReference>
<comment type="similarity">
    <text evidence="8">Belongs to the TonB-dependent receptor family.</text>
</comment>
<dbReference type="Pfam" id="PF07715">
    <property type="entry name" value="Plug"/>
    <property type="match status" value="1"/>
</dbReference>
<proteinExistence type="inferred from homology"/>
<accession>A0A0A2E477</accession>
<sequence length="794" mass="90523">MIRFFLFFLFCAFGTYAFSQKGSIEGRVFKVETNEPLGFATVQIEGTAIGVVCDQDGRFVFKDVEPGFMRLWVKSLGFRDTFSPEIQVQGNQITYVDIQVREEAIALKAIVVKPNRMLKRIESPVSSISVGIKDIEKSAGANRDISRVIQTLPGVGVTDPNRNDLIVRGGGPSENVFYLDDIEIPVINHFSTQGASGGVVGMINPDFVREVNFYSGAFPANRINALSSVMDIRQKDGSKDRIHLKFSVGASDAALTMDGPLNKNSSFIFSARQSYLGPLFKLIGLPFLPTYNDFQLKYKYQIDSKNVISVIGVGALDDMTLNRSLEDKGNEVQKYILGYLPVFKQWNYTVGVVYKHYGKGFYDTWALSRSMLRNNSFKYRDNDRSNPKLFDYNSDETENKLRFERIYSGLPVRLNFGGGLNFSHYHNRTQRSRFENGAVRPMDYDSRLNLFSYHAFVQLSDSFFDEKLKTSLGMNMTGNNFNKHMTNPFNQFSPRISFSYTFSDKWIVNGNAGRYAMRPSYTTLGYKTPEGVFANKNEHLKYIVSDQTIMGLEYLPSDMIRFTAEGFYKWYDRYPISLTDGISVASKGTEFVQVGDEAVTSSGRGRAYGAEFLLKINGWKNLDFTATYTFFRSEFTNSTGIHVPSSWDTEHLLNLIASYRLGKSWNFAARWRYVGGMPYSPIDEELSGNKKAWNLTNQAYTDYTRFNTLRLPSTHQLDIRIDKEFYFRRFVLNLYVDVQNVYNFQAKKAPVYTNRDTDGNVMDDPKDPQNRQLLRILDIYSGSVLPTLGIIVRI</sequence>
<evidence type="ECO:0000259" key="11">
    <source>
        <dbReference type="Pfam" id="PF07715"/>
    </source>
</evidence>
<keyword evidence="9" id="KW-0732">Signal</keyword>
<feature type="signal peptide" evidence="9">
    <location>
        <begin position="1"/>
        <end position="17"/>
    </location>
</feature>
<dbReference type="eggNOG" id="COG4771">
    <property type="taxonomic scope" value="Bacteria"/>
</dbReference>
<dbReference type="Gene3D" id="2.60.40.1120">
    <property type="entry name" value="Carboxypeptidase-like, regulatory domain"/>
    <property type="match status" value="1"/>
</dbReference>
<dbReference type="GO" id="GO:0009279">
    <property type="term" value="C:cell outer membrane"/>
    <property type="evidence" value="ECO:0007669"/>
    <property type="project" value="UniProtKB-SubCell"/>
</dbReference>
<dbReference type="InterPro" id="IPR039426">
    <property type="entry name" value="TonB-dep_rcpt-like"/>
</dbReference>
<evidence type="ECO:0000259" key="10">
    <source>
        <dbReference type="Pfam" id="PF00593"/>
    </source>
</evidence>
<feature type="domain" description="TonB-dependent receptor plug" evidence="11">
    <location>
        <begin position="121"/>
        <end position="220"/>
    </location>
</feature>
<evidence type="ECO:0000256" key="5">
    <source>
        <dbReference type="ARBA" id="ARBA00023077"/>
    </source>
</evidence>
<dbReference type="PANTHER" id="PTHR30069">
    <property type="entry name" value="TONB-DEPENDENT OUTER MEMBRANE RECEPTOR"/>
    <property type="match status" value="1"/>
</dbReference>
<keyword evidence="7" id="KW-0998">Cell outer membrane</keyword>
<keyword evidence="3" id="KW-1134">Transmembrane beta strand</keyword>
<dbReference type="Pfam" id="PF13715">
    <property type="entry name" value="CarbopepD_reg_2"/>
    <property type="match status" value="1"/>
</dbReference>
<evidence type="ECO:0000256" key="2">
    <source>
        <dbReference type="ARBA" id="ARBA00022448"/>
    </source>
</evidence>
<dbReference type="STRING" id="28115.HQ47_06910"/>
<dbReference type="GO" id="GO:0015344">
    <property type="term" value="F:siderophore uptake transmembrane transporter activity"/>
    <property type="evidence" value="ECO:0007669"/>
    <property type="project" value="TreeGrafter"/>
</dbReference>
<evidence type="ECO:0000256" key="3">
    <source>
        <dbReference type="ARBA" id="ARBA00022452"/>
    </source>
</evidence>
<dbReference type="AlphaFoldDB" id="A0A0A2E477"/>
<feature type="domain" description="TonB-dependent receptor-like beta-barrel" evidence="10">
    <location>
        <begin position="340"/>
        <end position="741"/>
    </location>
</feature>
<dbReference type="SUPFAM" id="SSF56935">
    <property type="entry name" value="Porins"/>
    <property type="match status" value="1"/>
</dbReference>
<dbReference type="Gene3D" id="2.40.170.20">
    <property type="entry name" value="TonB-dependent receptor, beta-barrel domain"/>
    <property type="match status" value="1"/>
</dbReference>
<evidence type="ECO:0000256" key="9">
    <source>
        <dbReference type="SAM" id="SignalP"/>
    </source>
</evidence>
<dbReference type="PANTHER" id="PTHR30069:SF57">
    <property type="entry name" value="TONB-DEPENDENT RECEPTOR"/>
    <property type="match status" value="1"/>
</dbReference>
<dbReference type="InterPro" id="IPR036942">
    <property type="entry name" value="Beta-barrel_TonB_sf"/>
</dbReference>
<evidence type="ECO:0000256" key="8">
    <source>
        <dbReference type="RuleBase" id="RU003357"/>
    </source>
</evidence>
<feature type="chain" id="PRO_5001986868" evidence="9">
    <location>
        <begin position="18"/>
        <end position="794"/>
    </location>
</feature>
<dbReference type="InterPro" id="IPR008969">
    <property type="entry name" value="CarboxyPept-like_regulatory"/>
</dbReference>
<evidence type="ECO:0000313" key="12">
    <source>
        <dbReference type="EMBL" id="KGN73676.1"/>
    </source>
</evidence>
<dbReference type="GO" id="GO:0044718">
    <property type="term" value="P:siderophore transmembrane transport"/>
    <property type="evidence" value="ECO:0007669"/>
    <property type="project" value="TreeGrafter"/>
</dbReference>
<dbReference type="InterPro" id="IPR000531">
    <property type="entry name" value="Beta-barrel_TonB"/>
</dbReference>
<name>A0A0A2E477_9PORP</name>
<dbReference type="SUPFAM" id="SSF49464">
    <property type="entry name" value="Carboxypeptidase regulatory domain-like"/>
    <property type="match status" value="1"/>
</dbReference>
<reference evidence="12 13" key="1">
    <citation type="submission" date="2014-09" db="EMBL/GenBank/DDBJ databases">
        <title>Draft Genome Sequence of Porphyromonas macacae COT-192_OH2859.</title>
        <authorList>
            <person name="Wallis C."/>
            <person name="Deusch O."/>
            <person name="O'Flynn C."/>
            <person name="Davis I."/>
            <person name="Horsfall A."/>
            <person name="Kirkwood N."/>
            <person name="Harris S."/>
            <person name="Eisen J.A."/>
            <person name="Coil D.A."/>
            <person name="Darling A.E."/>
            <person name="Jospin G."/>
            <person name="Alexiev A."/>
        </authorList>
    </citation>
    <scope>NUCLEOTIDE SEQUENCE [LARGE SCALE GENOMIC DNA]</scope>
    <source>
        <strain evidence="13">COT-192 OH2859</strain>
    </source>
</reference>
<evidence type="ECO:0000256" key="6">
    <source>
        <dbReference type="ARBA" id="ARBA00023136"/>
    </source>
</evidence>
<dbReference type="Gene3D" id="2.170.130.10">
    <property type="entry name" value="TonB-dependent receptor, plug domain"/>
    <property type="match status" value="1"/>
</dbReference>
<evidence type="ECO:0000256" key="1">
    <source>
        <dbReference type="ARBA" id="ARBA00004571"/>
    </source>
</evidence>
<keyword evidence="5 8" id="KW-0798">TonB box</keyword>
<keyword evidence="2" id="KW-0813">Transport</keyword>
<dbReference type="Pfam" id="PF00593">
    <property type="entry name" value="TonB_dep_Rec_b-barrel"/>
    <property type="match status" value="1"/>
</dbReference>
<organism evidence="12 13">
    <name type="scientific">Porphyromonas macacae</name>
    <dbReference type="NCBI Taxonomy" id="28115"/>
    <lineage>
        <taxon>Bacteria</taxon>
        <taxon>Pseudomonadati</taxon>
        <taxon>Bacteroidota</taxon>
        <taxon>Bacteroidia</taxon>
        <taxon>Bacteroidales</taxon>
        <taxon>Porphyromonadaceae</taxon>
        <taxon>Porphyromonas</taxon>
    </lineage>
</organism>
<keyword evidence="13" id="KW-1185">Reference proteome</keyword>
<keyword evidence="6 8" id="KW-0472">Membrane</keyword>
<dbReference type="EMBL" id="JRFA01000019">
    <property type="protein sequence ID" value="KGN73676.1"/>
    <property type="molecule type" value="Genomic_DNA"/>
</dbReference>
<comment type="caution">
    <text evidence="12">The sequence shown here is derived from an EMBL/GenBank/DDBJ whole genome shotgun (WGS) entry which is preliminary data.</text>
</comment>
<dbReference type="OrthoDB" id="9804995at2"/>
<dbReference type="Proteomes" id="UP000030103">
    <property type="component" value="Unassembled WGS sequence"/>
</dbReference>